<evidence type="ECO:0000313" key="11">
    <source>
        <dbReference type="EMBL" id="VFJ51898.1"/>
    </source>
</evidence>
<dbReference type="GO" id="GO:0010285">
    <property type="term" value="F:L,L-diaminopimelate aminotransferase activity"/>
    <property type="evidence" value="ECO:0007669"/>
    <property type="project" value="UniProtKB-EC"/>
</dbReference>
<dbReference type="InterPro" id="IPR015424">
    <property type="entry name" value="PyrdxlP-dep_Trfase"/>
</dbReference>
<dbReference type="HAMAP" id="MF_01642">
    <property type="entry name" value="DapL_aminotrans_1"/>
    <property type="match status" value="1"/>
</dbReference>
<dbReference type="NCBIfam" id="TIGR03542">
    <property type="entry name" value="DAPAT_plant"/>
    <property type="match status" value="1"/>
</dbReference>
<dbReference type="Gene3D" id="3.90.1150.10">
    <property type="entry name" value="Aspartate Aminotransferase, domain 1"/>
    <property type="match status" value="1"/>
</dbReference>
<dbReference type="SUPFAM" id="SSF53383">
    <property type="entry name" value="PLP-dependent transferases"/>
    <property type="match status" value="1"/>
</dbReference>
<evidence type="ECO:0000256" key="1">
    <source>
        <dbReference type="ARBA" id="ARBA00001933"/>
    </source>
</evidence>
<evidence type="ECO:0000256" key="6">
    <source>
        <dbReference type="ARBA" id="ARBA00022679"/>
    </source>
</evidence>
<comment type="cofactor">
    <cofactor evidence="1">
        <name>pyridoxal 5'-phosphate</name>
        <dbReference type="ChEBI" id="CHEBI:597326"/>
    </cofactor>
</comment>
<name>A0A450SG05_9GAMM</name>
<dbReference type="Pfam" id="PF00155">
    <property type="entry name" value="Aminotran_1_2"/>
    <property type="match status" value="1"/>
</dbReference>
<comment type="pathway">
    <text evidence="2">Amino-acid biosynthesis; L-lysine biosynthesis via DAP pathway; LL-2,6-diaminopimelate from (S)-tetrahydrodipicolinate (aminotransferase route): step 1/1.</text>
</comment>
<dbReference type="CDD" id="cd00609">
    <property type="entry name" value="AAT_like"/>
    <property type="match status" value="1"/>
</dbReference>
<evidence type="ECO:0000259" key="10">
    <source>
        <dbReference type="Pfam" id="PF00155"/>
    </source>
</evidence>
<reference evidence="11" key="1">
    <citation type="submission" date="2019-02" db="EMBL/GenBank/DDBJ databases">
        <authorList>
            <person name="Gruber-Vodicka R. H."/>
            <person name="Seah K. B. B."/>
        </authorList>
    </citation>
    <scope>NUCLEOTIDE SEQUENCE</scope>
    <source>
        <strain evidence="11">BECK_BZ165</strain>
    </source>
</reference>
<dbReference type="EMBL" id="CAADFA010000102">
    <property type="protein sequence ID" value="VFJ51898.1"/>
    <property type="molecule type" value="Genomic_DNA"/>
</dbReference>
<accession>A0A450SG05</accession>
<dbReference type="Gene3D" id="3.40.640.10">
    <property type="entry name" value="Type I PLP-dependent aspartate aminotransferase-like (Major domain)"/>
    <property type="match status" value="1"/>
</dbReference>
<dbReference type="UniPathway" id="UPA00034">
    <property type="reaction ID" value="UER00466"/>
</dbReference>
<dbReference type="AlphaFoldDB" id="A0A450SG05"/>
<dbReference type="FunFam" id="3.40.640.10:FF:000099">
    <property type="entry name" value="LL-diaminopimelate aminotransferase, chloroplastic"/>
    <property type="match status" value="1"/>
</dbReference>
<dbReference type="GO" id="GO:0009089">
    <property type="term" value="P:lysine biosynthetic process via diaminopimelate"/>
    <property type="evidence" value="ECO:0007669"/>
    <property type="project" value="UniProtKB-UniPathway"/>
</dbReference>
<keyword evidence="5 11" id="KW-0032">Aminotransferase</keyword>
<evidence type="ECO:0000256" key="8">
    <source>
        <dbReference type="ARBA" id="ARBA00051934"/>
    </source>
</evidence>
<gene>
    <name evidence="11" type="ORF">BECKFM1743C_GA0114222_101028</name>
</gene>
<sequence length="454" mass="50673">MRLSCAMNSVDISFLPQAEDTAPPKEVSTSQECGYITNNHHRYSDTHMIKINEHFHKLQSSYLFSDIAKRVAAYERTGPEHGIIKLGIGDVTRALPKACIEAFHRAVDEMADDATFRGYGPEQGYDFLRETIAREDFQARGAPIEADEVFVSDGAKCDSGNFQELFATGVSVAIPDPVYPVYVDSNVMAGRTGPWRDGRYAGLVYLDATRENHFIPELPKAPVDLIYLCFPNNPTGAAITRAALQAWVDYARQNKALILYDAAYEAFIRDEDLPRTIYDVQGAREVAVEFRSFSKTAGFTGTRCAYTVVPKGCMAYTETGEPISVHSLWNRRHTTKFNSVSYPVQRAAEAVYSPEGRRQVHERIAYYLNNAKYIREKMIAMGYECAGGENSPYLWIDGKTDSWEFFSLLLTRAGVVCTPGAGFGRCGRGYIRISAFNSFENVTEAMARIGKVLS</sequence>
<feature type="domain" description="Aminotransferase class I/classII large" evidence="10">
    <location>
        <begin position="83"/>
        <end position="449"/>
    </location>
</feature>
<dbReference type="InterPro" id="IPR004839">
    <property type="entry name" value="Aminotransferase_I/II_large"/>
</dbReference>
<evidence type="ECO:0000256" key="7">
    <source>
        <dbReference type="ARBA" id="ARBA00022898"/>
    </source>
</evidence>
<dbReference type="EC" id="2.6.1.83" evidence="3 9"/>
<evidence type="ECO:0000256" key="4">
    <source>
        <dbReference type="ARBA" id="ARBA00018052"/>
    </source>
</evidence>
<dbReference type="InterPro" id="IPR019942">
    <property type="entry name" value="DapL/ALD1"/>
</dbReference>
<organism evidence="11">
    <name type="scientific">Candidatus Kentrum sp. FM</name>
    <dbReference type="NCBI Taxonomy" id="2126340"/>
    <lineage>
        <taxon>Bacteria</taxon>
        <taxon>Pseudomonadati</taxon>
        <taxon>Pseudomonadota</taxon>
        <taxon>Gammaproteobacteria</taxon>
        <taxon>Candidatus Kentrum</taxon>
    </lineage>
</organism>
<keyword evidence="6 11" id="KW-0808">Transferase</keyword>
<dbReference type="InterPro" id="IPR015421">
    <property type="entry name" value="PyrdxlP-dep_Trfase_major"/>
</dbReference>
<evidence type="ECO:0000256" key="5">
    <source>
        <dbReference type="ARBA" id="ARBA00022576"/>
    </source>
</evidence>
<dbReference type="PANTHER" id="PTHR43144">
    <property type="entry name" value="AMINOTRANSFERASE"/>
    <property type="match status" value="1"/>
</dbReference>
<evidence type="ECO:0000256" key="3">
    <source>
        <dbReference type="ARBA" id="ARBA00013138"/>
    </source>
</evidence>
<evidence type="ECO:0000256" key="9">
    <source>
        <dbReference type="NCBIfam" id="TIGR03542"/>
    </source>
</evidence>
<dbReference type="InterPro" id="IPR015422">
    <property type="entry name" value="PyrdxlP-dep_Trfase_small"/>
</dbReference>
<comment type="catalytic activity">
    <reaction evidence="8">
        <text>(2S,6S)-2,6-diaminopimelate + 2-oxoglutarate = (S)-2,3,4,5-tetrahydrodipicolinate + L-glutamate + H2O + H(+)</text>
        <dbReference type="Rhea" id="RHEA:23988"/>
        <dbReference type="ChEBI" id="CHEBI:15377"/>
        <dbReference type="ChEBI" id="CHEBI:15378"/>
        <dbReference type="ChEBI" id="CHEBI:16810"/>
        <dbReference type="ChEBI" id="CHEBI:16845"/>
        <dbReference type="ChEBI" id="CHEBI:29985"/>
        <dbReference type="ChEBI" id="CHEBI:57609"/>
        <dbReference type="EC" id="2.6.1.83"/>
    </reaction>
</comment>
<protein>
    <recommendedName>
        <fullName evidence="4 9">LL-diaminopimelate aminotransferase</fullName>
        <ecNumber evidence="3 9">2.6.1.83</ecNumber>
    </recommendedName>
</protein>
<dbReference type="GO" id="GO:0030170">
    <property type="term" value="F:pyridoxal phosphate binding"/>
    <property type="evidence" value="ECO:0007669"/>
    <property type="project" value="UniProtKB-UniRule"/>
</dbReference>
<proteinExistence type="inferred from homology"/>
<keyword evidence="7" id="KW-0663">Pyridoxal phosphate</keyword>
<evidence type="ECO:0000256" key="2">
    <source>
        <dbReference type="ARBA" id="ARBA00004982"/>
    </source>
</evidence>